<evidence type="ECO:0000313" key="3">
    <source>
        <dbReference type="Proteomes" id="UP000291022"/>
    </source>
</evidence>
<name>A0A452QDU0_URSAM</name>
<reference evidence="2" key="2">
    <citation type="submission" date="2025-08" db="UniProtKB">
        <authorList>
            <consortium name="Ensembl"/>
        </authorList>
    </citation>
    <scope>IDENTIFICATION</scope>
</reference>
<dbReference type="Proteomes" id="UP000291022">
    <property type="component" value="Unassembled WGS sequence"/>
</dbReference>
<proteinExistence type="predicted"/>
<keyword evidence="1" id="KW-1133">Transmembrane helix</keyword>
<evidence type="ECO:0000313" key="2">
    <source>
        <dbReference type="Ensembl" id="ENSUAMP00000002545.1"/>
    </source>
</evidence>
<keyword evidence="1" id="KW-0472">Membrane</keyword>
<evidence type="ECO:0000256" key="1">
    <source>
        <dbReference type="SAM" id="Phobius"/>
    </source>
</evidence>
<dbReference type="OMA" id="HQVRICS"/>
<accession>A0A452QDU0</accession>
<reference evidence="2" key="3">
    <citation type="submission" date="2025-09" db="UniProtKB">
        <authorList>
            <consortium name="Ensembl"/>
        </authorList>
    </citation>
    <scope>IDENTIFICATION</scope>
</reference>
<dbReference type="Ensembl" id="ENSUAMT00000002904.1">
    <property type="protein sequence ID" value="ENSUAMP00000002545.1"/>
    <property type="gene ID" value="ENSUAMG00000002335.1"/>
</dbReference>
<keyword evidence="3" id="KW-1185">Reference proteome</keyword>
<sequence>MLSRSLLKILSLPLPLPLPPAQFISLGICFFIFQLIFFHGNKIPNKSFPKSLSQTLIFLQCHKSVFQFQRDLGRFCLIEVRAVMRTGQDTITALKSIQACSNSRRQHQVRICSR</sequence>
<reference evidence="3" key="1">
    <citation type="submission" date="2016-06" db="EMBL/GenBank/DDBJ databases">
        <title>De novo assembly and RNA-Seq shows season-dependent expression and editing in black bear kidneys.</title>
        <authorList>
            <person name="Korstanje R."/>
            <person name="Srivastava A."/>
            <person name="Sarsani V.K."/>
            <person name="Sheehan S.M."/>
            <person name="Seger R.L."/>
            <person name="Barter M.E."/>
            <person name="Lindqvist C."/>
            <person name="Brody L.C."/>
            <person name="Mullikin J.C."/>
        </authorList>
    </citation>
    <scope>NUCLEOTIDE SEQUENCE [LARGE SCALE GENOMIC DNA]</scope>
</reference>
<dbReference type="GeneTree" id="ENSGT00900000143168"/>
<feature type="transmembrane region" description="Helical" evidence="1">
    <location>
        <begin position="20"/>
        <end position="38"/>
    </location>
</feature>
<dbReference type="AlphaFoldDB" id="A0A452QDU0"/>
<keyword evidence="1" id="KW-0812">Transmembrane</keyword>
<organism evidence="2 3">
    <name type="scientific">Ursus americanus</name>
    <name type="common">American black bear</name>
    <name type="synonym">Euarctos americanus</name>
    <dbReference type="NCBI Taxonomy" id="9643"/>
    <lineage>
        <taxon>Eukaryota</taxon>
        <taxon>Metazoa</taxon>
        <taxon>Chordata</taxon>
        <taxon>Craniata</taxon>
        <taxon>Vertebrata</taxon>
        <taxon>Euteleostomi</taxon>
        <taxon>Mammalia</taxon>
        <taxon>Eutheria</taxon>
        <taxon>Laurasiatheria</taxon>
        <taxon>Carnivora</taxon>
        <taxon>Caniformia</taxon>
        <taxon>Ursidae</taxon>
        <taxon>Ursus</taxon>
    </lineage>
</organism>
<protein>
    <submittedName>
        <fullName evidence="2">Uncharacterized protein</fullName>
    </submittedName>
</protein>